<dbReference type="Gene3D" id="1.10.287.130">
    <property type="match status" value="1"/>
</dbReference>
<dbReference type="SUPFAM" id="SSF47384">
    <property type="entry name" value="Homodimeric domain of signal transducing histidine kinase"/>
    <property type="match status" value="1"/>
</dbReference>
<dbReference type="GO" id="GO:0000155">
    <property type="term" value="F:phosphorelay sensor kinase activity"/>
    <property type="evidence" value="ECO:0007669"/>
    <property type="project" value="InterPro"/>
</dbReference>
<dbReference type="PANTHER" id="PTHR43547">
    <property type="entry name" value="TWO-COMPONENT HISTIDINE KINASE"/>
    <property type="match status" value="1"/>
</dbReference>
<evidence type="ECO:0000256" key="4">
    <source>
        <dbReference type="SAM" id="Phobius"/>
    </source>
</evidence>
<dbReference type="Pfam" id="PF07495">
    <property type="entry name" value="Y_Y_Y"/>
    <property type="match status" value="1"/>
</dbReference>
<dbReference type="Gene3D" id="2.60.40.10">
    <property type="entry name" value="Immunoglobulins"/>
    <property type="match status" value="1"/>
</dbReference>
<dbReference type="Gene3D" id="3.30.565.10">
    <property type="entry name" value="Histidine kinase-like ATPase, C-terminal domain"/>
    <property type="match status" value="1"/>
</dbReference>
<dbReference type="PANTHER" id="PTHR43547:SF2">
    <property type="entry name" value="HYBRID SIGNAL TRANSDUCTION HISTIDINE KINASE C"/>
    <property type="match status" value="1"/>
</dbReference>
<name>A0A1T5KJH0_9BACT</name>
<dbReference type="EC" id="2.7.13.3" evidence="2"/>
<keyword evidence="4" id="KW-0472">Membrane</keyword>
<dbReference type="CDD" id="cd00075">
    <property type="entry name" value="HATPase"/>
    <property type="match status" value="1"/>
</dbReference>
<organism evidence="6 7">
    <name type="scientific">Ohtaekwangia koreensis</name>
    <dbReference type="NCBI Taxonomy" id="688867"/>
    <lineage>
        <taxon>Bacteria</taxon>
        <taxon>Pseudomonadati</taxon>
        <taxon>Bacteroidota</taxon>
        <taxon>Cytophagia</taxon>
        <taxon>Cytophagales</taxon>
        <taxon>Fulvivirgaceae</taxon>
        <taxon>Ohtaekwangia</taxon>
    </lineage>
</organism>
<accession>A0A1T5KJH0</accession>
<dbReference type="Gene3D" id="2.130.10.10">
    <property type="entry name" value="YVTN repeat-like/Quinoprotein amine dehydrogenase"/>
    <property type="match status" value="2"/>
</dbReference>
<dbReference type="STRING" id="688867.SAMN05660236_2270"/>
<comment type="catalytic activity">
    <reaction evidence="1">
        <text>ATP + protein L-histidine = ADP + protein N-phospho-L-histidine.</text>
        <dbReference type="EC" id="2.7.13.3"/>
    </reaction>
</comment>
<feature type="transmembrane region" description="Helical" evidence="4">
    <location>
        <begin position="734"/>
        <end position="755"/>
    </location>
</feature>
<keyword evidence="4" id="KW-0812">Transmembrane</keyword>
<proteinExistence type="predicted"/>
<evidence type="ECO:0000259" key="5">
    <source>
        <dbReference type="PROSITE" id="PS50109"/>
    </source>
</evidence>
<dbReference type="InterPro" id="IPR036097">
    <property type="entry name" value="HisK_dim/P_sf"/>
</dbReference>
<dbReference type="InterPro" id="IPR015943">
    <property type="entry name" value="WD40/YVTN_repeat-like_dom_sf"/>
</dbReference>
<dbReference type="InterPro" id="IPR036890">
    <property type="entry name" value="HATPase_C_sf"/>
</dbReference>
<dbReference type="SUPFAM" id="SSF55874">
    <property type="entry name" value="ATPase domain of HSP90 chaperone/DNA topoisomerase II/histidine kinase"/>
    <property type="match status" value="1"/>
</dbReference>
<dbReference type="Pfam" id="PF02518">
    <property type="entry name" value="HATPase_c"/>
    <property type="match status" value="1"/>
</dbReference>
<keyword evidence="6" id="KW-0808">Transferase</keyword>
<dbReference type="PROSITE" id="PS50109">
    <property type="entry name" value="HIS_KIN"/>
    <property type="match status" value="1"/>
</dbReference>
<dbReference type="InterPro" id="IPR004358">
    <property type="entry name" value="Sig_transdc_His_kin-like_C"/>
</dbReference>
<sequence length="1016" mass="116119">MRPYIVLILLIACYFQTNGQQLFMQKYPTEVHRASTQNWGVVQDKQGTLYFANTMGVLIFDGIQWEVIELPGKASVQSLDIDKNDKVYIGAQEEFGYLKRSDKGNFEYVSLLPLVPETKRHYAKYILAVQVWDESVVFNYGDHGYIYRNGKIDIQENPPSWFYPIGDSVYTTRDEETTLYVYRNNAFRKTDLSLNIDIRAITAYEGKLLFMDDKNQLWLVDPNAVSKDRVTMLSENLNALLKKLIVNSIVSLSDRRFAILTNQDIIIADLSGKVLYRVTKSMLGDSNLQNTIVYEDSQYNLWFTTDEFIGLIITSSPLSYFDKTNGFQGVVYSFGERDGQQYVGTSTGLYHRMDGSEFALVPGMAGSIWDMHQPDDHLYIAHDSGVFEVMGRKATKLISQQYPKSLCALSRHPDCIIMSTYFEGLWSLKKNNAAWTKHKIRGFEEGTSYIQEDDKGNIWISNDGKGIWKLQLNEAMDTVIYKKFYTAPHQLPSSLDNCILKLSDQKMIATTQDGIYSYNASKDIFEPDYRFQKALQGITIYSLAEGKDGQIYFKGKDKMKEIAGVLTKKIDGTYSALFTPFDKITWAHAGVPIMATHEGAWFGNDNKIIVYNAKQKTHYEEPLLPIIKKLAAADSILYINDTTYKKKNIPYSLNSLSFDFNVMSYEDFEKNEFQYKLVGFNKEWSAWSTAREAHFTNLPEGDYTFVIRARNIYRNKSRTASMTVHIDPPVYRTVLAYIVYLVLVVVVFAVLLSWLTNLKTERVNRQKEILKRKVDEKTKKLKSQAEVLKASNYTKDKLFSIISHDMRGPIHQVREIFNMIESGYISPDEFRTQLMPDLKERFTYVATLTDNLLHWAKGQMEGIQVKPSVFNLLNVIDENIDLLSAQALKKSINLTLGSQKSIDVYADKDMIKLVLRNLISNAIKFTPENGLIEVSTRTEERYTYISVRDTGTGLSPEDIGKILDKEYFTTYGTAGEKGSGLGLMLCREFVEKNGGKLTIESQQNIGSTFTFCLPIP</sequence>
<dbReference type="AlphaFoldDB" id="A0A1T5KJH0"/>
<keyword evidence="7" id="KW-1185">Reference proteome</keyword>
<gene>
    <name evidence="6" type="ORF">SAMN05660236_2270</name>
</gene>
<protein>
    <recommendedName>
        <fullName evidence="2">histidine kinase</fullName>
        <ecNumber evidence="2">2.7.13.3</ecNumber>
    </recommendedName>
</protein>
<keyword evidence="6" id="KW-0418">Kinase</keyword>
<dbReference type="EMBL" id="FUZU01000001">
    <property type="protein sequence ID" value="SKC63904.1"/>
    <property type="molecule type" value="Genomic_DNA"/>
</dbReference>
<dbReference type="InterPro" id="IPR011123">
    <property type="entry name" value="Y_Y_Y"/>
</dbReference>
<feature type="domain" description="Histidine kinase" evidence="5">
    <location>
        <begin position="801"/>
        <end position="1016"/>
    </location>
</feature>
<dbReference type="InterPro" id="IPR003594">
    <property type="entry name" value="HATPase_dom"/>
</dbReference>
<evidence type="ECO:0000256" key="1">
    <source>
        <dbReference type="ARBA" id="ARBA00000085"/>
    </source>
</evidence>
<evidence type="ECO:0000313" key="7">
    <source>
        <dbReference type="Proteomes" id="UP000190961"/>
    </source>
</evidence>
<evidence type="ECO:0000256" key="3">
    <source>
        <dbReference type="ARBA" id="ARBA00022553"/>
    </source>
</evidence>
<keyword evidence="4" id="KW-1133">Transmembrane helix</keyword>
<evidence type="ECO:0000256" key="2">
    <source>
        <dbReference type="ARBA" id="ARBA00012438"/>
    </source>
</evidence>
<evidence type="ECO:0000313" key="6">
    <source>
        <dbReference type="EMBL" id="SKC63904.1"/>
    </source>
</evidence>
<reference evidence="6 7" key="1">
    <citation type="submission" date="2017-02" db="EMBL/GenBank/DDBJ databases">
        <authorList>
            <person name="Peterson S.W."/>
        </authorList>
    </citation>
    <scope>NUCLEOTIDE SEQUENCE [LARGE SCALE GENOMIC DNA]</scope>
    <source>
        <strain evidence="6 7">DSM 25262</strain>
    </source>
</reference>
<dbReference type="SMART" id="SM00387">
    <property type="entry name" value="HATPase_c"/>
    <property type="match status" value="1"/>
</dbReference>
<dbReference type="InterPro" id="IPR005467">
    <property type="entry name" value="His_kinase_dom"/>
</dbReference>
<dbReference type="PRINTS" id="PR00344">
    <property type="entry name" value="BCTRLSENSOR"/>
</dbReference>
<keyword evidence="3" id="KW-0597">Phosphoprotein</keyword>
<dbReference type="Proteomes" id="UP000190961">
    <property type="component" value="Unassembled WGS sequence"/>
</dbReference>
<dbReference type="InterPro" id="IPR013783">
    <property type="entry name" value="Ig-like_fold"/>
</dbReference>